<reference evidence="4 5" key="1">
    <citation type="journal article" date="2013" name="Genome Biol.">
        <title>The genome sequence of the most widely cultivated cacao type and its use to identify candidate genes regulating pod color.</title>
        <authorList>
            <person name="Motamayor J.C."/>
            <person name="Mockaitis K."/>
            <person name="Schmutz J."/>
            <person name="Haiminen N."/>
            <person name="Iii D.L."/>
            <person name="Cornejo O."/>
            <person name="Findley S.D."/>
            <person name="Zheng P."/>
            <person name="Utro F."/>
            <person name="Royaert S."/>
            <person name="Saski C."/>
            <person name="Jenkins J."/>
            <person name="Podicheti R."/>
            <person name="Zhao M."/>
            <person name="Scheffler B.E."/>
            <person name="Stack J.C."/>
            <person name="Feltus F.A."/>
            <person name="Mustiga G.M."/>
            <person name="Amores F."/>
            <person name="Phillips W."/>
            <person name="Marelli J.P."/>
            <person name="May G.D."/>
            <person name="Shapiro H."/>
            <person name="Ma J."/>
            <person name="Bustamante C.D."/>
            <person name="Schnell R.J."/>
            <person name="Main D."/>
            <person name="Gilbert D."/>
            <person name="Parida L."/>
            <person name="Kuhn D.N."/>
        </authorList>
    </citation>
    <scope>NUCLEOTIDE SEQUENCE [LARGE SCALE GENOMIC DNA]</scope>
    <source>
        <strain evidence="5">cv. Matina 1-6</strain>
    </source>
</reference>
<protein>
    <recommendedName>
        <fullName evidence="6">Cytochrome P450</fullName>
    </recommendedName>
</protein>
<feature type="region of interest" description="Disordered" evidence="3">
    <location>
        <begin position="1"/>
        <end position="21"/>
    </location>
</feature>
<dbReference type="InterPro" id="IPR036396">
    <property type="entry name" value="Cyt_P450_sf"/>
</dbReference>
<dbReference type="PANTHER" id="PTHR47950:SF44">
    <property type="entry name" value="CYTOCHROME P450, FAMILY 76, SUBFAMILY C, POLYPEPTIDE 5-RELATED"/>
    <property type="match status" value="1"/>
</dbReference>
<dbReference type="HOGENOM" id="CLU_2188752_0_0_1"/>
<proteinExistence type="inferred from homology"/>
<dbReference type="GO" id="GO:0004497">
    <property type="term" value="F:monooxygenase activity"/>
    <property type="evidence" value="ECO:0007669"/>
    <property type="project" value="UniProtKB-KW"/>
</dbReference>
<dbReference type="InterPro" id="IPR001128">
    <property type="entry name" value="Cyt_P450"/>
</dbReference>
<keyword evidence="2" id="KW-0503">Monooxygenase</keyword>
<dbReference type="PROSITE" id="PS00086">
    <property type="entry name" value="CYTOCHROME_P450"/>
    <property type="match status" value="1"/>
</dbReference>
<dbReference type="Pfam" id="PF00067">
    <property type="entry name" value="p450"/>
    <property type="match status" value="1"/>
</dbReference>
<evidence type="ECO:0000256" key="2">
    <source>
        <dbReference type="RuleBase" id="RU000461"/>
    </source>
</evidence>
<dbReference type="AlphaFoldDB" id="A0A061ENI5"/>
<gene>
    <name evidence="4" type="ORF">TCM_021003</name>
</gene>
<dbReference type="OMA" id="IRISNWC"/>
<dbReference type="PANTHER" id="PTHR47950">
    <property type="entry name" value="CYTOCHROME P450, FAMILY 76, SUBFAMILY C, POLYPEPTIDE 5-RELATED"/>
    <property type="match status" value="1"/>
</dbReference>
<keyword evidence="2" id="KW-0408">Iron</keyword>
<accession>A0A061ENI5</accession>
<dbReference type="Proteomes" id="UP000026915">
    <property type="component" value="Chromosome 4"/>
</dbReference>
<evidence type="ECO:0000256" key="1">
    <source>
        <dbReference type="ARBA" id="ARBA00010617"/>
    </source>
</evidence>
<evidence type="ECO:0008006" key="6">
    <source>
        <dbReference type="Google" id="ProtNLM"/>
    </source>
</evidence>
<keyword evidence="2" id="KW-0349">Heme</keyword>
<organism evidence="4 5">
    <name type="scientific">Theobroma cacao</name>
    <name type="common">Cacao</name>
    <name type="synonym">Cocoa</name>
    <dbReference type="NCBI Taxonomy" id="3641"/>
    <lineage>
        <taxon>Eukaryota</taxon>
        <taxon>Viridiplantae</taxon>
        <taxon>Streptophyta</taxon>
        <taxon>Embryophyta</taxon>
        <taxon>Tracheophyta</taxon>
        <taxon>Spermatophyta</taxon>
        <taxon>Magnoliopsida</taxon>
        <taxon>eudicotyledons</taxon>
        <taxon>Gunneridae</taxon>
        <taxon>Pentapetalae</taxon>
        <taxon>rosids</taxon>
        <taxon>malvids</taxon>
        <taxon>Malvales</taxon>
        <taxon>Malvaceae</taxon>
        <taxon>Byttnerioideae</taxon>
        <taxon>Theobroma</taxon>
    </lineage>
</organism>
<dbReference type="PRINTS" id="PR00463">
    <property type="entry name" value="EP450I"/>
</dbReference>
<dbReference type="eggNOG" id="KOG0156">
    <property type="taxonomic scope" value="Eukaryota"/>
</dbReference>
<dbReference type="GO" id="GO:0005506">
    <property type="term" value="F:iron ion binding"/>
    <property type="evidence" value="ECO:0007669"/>
    <property type="project" value="InterPro"/>
</dbReference>
<dbReference type="EMBL" id="CM001882">
    <property type="protein sequence ID" value="EOY06188.1"/>
    <property type="molecule type" value="Genomic_DNA"/>
</dbReference>
<evidence type="ECO:0000313" key="5">
    <source>
        <dbReference type="Proteomes" id="UP000026915"/>
    </source>
</evidence>
<evidence type="ECO:0000313" key="4">
    <source>
        <dbReference type="EMBL" id="EOY06188.1"/>
    </source>
</evidence>
<comment type="similarity">
    <text evidence="1 2">Belongs to the cytochrome P450 family.</text>
</comment>
<dbReference type="InterPro" id="IPR002401">
    <property type="entry name" value="Cyt_P450_E_grp-I"/>
</dbReference>
<dbReference type="SUPFAM" id="SSF48264">
    <property type="entry name" value="Cytochrome P450"/>
    <property type="match status" value="1"/>
</dbReference>
<dbReference type="Gramene" id="EOY06188">
    <property type="protein sequence ID" value="EOY06188"/>
    <property type="gene ID" value="TCM_021003"/>
</dbReference>
<keyword evidence="2" id="KW-0560">Oxidoreductase</keyword>
<dbReference type="InParanoid" id="A0A061ENI5"/>
<dbReference type="GO" id="GO:0020037">
    <property type="term" value="F:heme binding"/>
    <property type="evidence" value="ECO:0007669"/>
    <property type="project" value="InterPro"/>
</dbReference>
<evidence type="ECO:0000256" key="3">
    <source>
        <dbReference type="SAM" id="MobiDB-lite"/>
    </source>
</evidence>
<keyword evidence="2" id="KW-0479">Metal-binding</keyword>
<sequence>MQLHGPQERTSSSECLGCRSRPKNLERPYSFCPESFPDCRLDYRGRDFEYIPFGAGRRICPALPLAVRMVHLMLASMIISFDWKLLQGINPNLFGTTLKKAIFMLFPFR</sequence>
<keyword evidence="5" id="KW-1185">Reference proteome</keyword>
<dbReference type="InterPro" id="IPR017972">
    <property type="entry name" value="Cyt_P450_CS"/>
</dbReference>
<name>A0A061ENI5_THECC</name>
<dbReference type="GO" id="GO:0016705">
    <property type="term" value="F:oxidoreductase activity, acting on paired donors, with incorporation or reduction of molecular oxygen"/>
    <property type="evidence" value="ECO:0007669"/>
    <property type="project" value="InterPro"/>
</dbReference>
<dbReference type="Gene3D" id="1.10.630.10">
    <property type="entry name" value="Cytochrome P450"/>
    <property type="match status" value="1"/>
</dbReference>